<dbReference type="Proteomes" id="UP000789860">
    <property type="component" value="Unassembled WGS sequence"/>
</dbReference>
<accession>A0ACA9NMQ6</accession>
<evidence type="ECO:0000313" key="2">
    <source>
        <dbReference type="Proteomes" id="UP000789860"/>
    </source>
</evidence>
<feature type="non-terminal residue" evidence="1">
    <location>
        <position position="1"/>
    </location>
</feature>
<sequence>FASIGIVGYIIVLYSAEVNSLIVKYMATWIIDIGIAPCGVLCITWLSNNLAPPLKRNIGIAMMLSFGNAGGLIAAQIYRSVDYPNYVPGHIIASGFLLASICLCIIQYGALFRLNELKKKERIKIESTGDEKIDDEWKLGDRHYGFIYCL</sequence>
<gene>
    <name evidence="1" type="ORF">SCALOS_LOCUS8812</name>
</gene>
<reference evidence="1" key="1">
    <citation type="submission" date="2021-06" db="EMBL/GenBank/DDBJ databases">
        <authorList>
            <person name="Kallberg Y."/>
            <person name="Tangrot J."/>
            <person name="Rosling A."/>
        </authorList>
    </citation>
    <scope>NUCLEOTIDE SEQUENCE</scope>
    <source>
        <strain evidence="1">AU212A</strain>
    </source>
</reference>
<comment type="caution">
    <text evidence="1">The sequence shown here is derived from an EMBL/GenBank/DDBJ whole genome shotgun (WGS) entry which is preliminary data.</text>
</comment>
<organism evidence="1 2">
    <name type="scientific">Scutellospora calospora</name>
    <dbReference type="NCBI Taxonomy" id="85575"/>
    <lineage>
        <taxon>Eukaryota</taxon>
        <taxon>Fungi</taxon>
        <taxon>Fungi incertae sedis</taxon>
        <taxon>Mucoromycota</taxon>
        <taxon>Glomeromycotina</taxon>
        <taxon>Glomeromycetes</taxon>
        <taxon>Diversisporales</taxon>
        <taxon>Gigasporaceae</taxon>
        <taxon>Scutellospora</taxon>
    </lineage>
</organism>
<keyword evidence="2" id="KW-1185">Reference proteome</keyword>
<name>A0ACA9NMQ6_9GLOM</name>
<protein>
    <submittedName>
        <fullName evidence="1">9238_t:CDS:1</fullName>
    </submittedName>
</protein>
<evidence type="ECO:0000313" key="1">
    <source>
        <dbReference type="EMBL" id="CAG8655149.1"/>
    </source>
</evidence>
<dbReference type="EMBL" id="CAJVPM010024765">
    <property type="protein sequence ID" value="CAG8655149.1"/>
    <property type="molecule type" value="Genomic_DNA"/>
</dbReference>
<proteinExistence type="predicted"/>